<comment type="caution">
    <text evidence="2">The sequence shown here is derived from an EMBL/GenBank/DDBJ whole genome shotgun (WGS) entry which is preliminary data.</text>
</comment>
<name>A0ABS1CZZ1_9PROT</name>
<proteinExistence type="predicted"/>
<keyword evidence="1" id="KW-0812">Transmembrane</keyword>
<gene>
    <name evidence="2" type="ORF">CKO45_17190</name>
</gene>
<accession>A0ABS1CZZ1</accession>
<feature type="non-terminal residue" evidence="2">
    <location>
        <position position="163"/>
    </location>
</feature>
<evidence type="ECO:0000313" key="2">
    <source>
        <dbReference type="EMBL" id="MBK1659968.1"/>
    </source>
</evidence>
<evidence type="ECO:0000256" key="1">
    <source>
        <dbReference type="SAM" id="Phobius"/>
    </source>
</evidence>
<keyword evidence="1" id="KW-1133">Transmembrane helix</keyword>
<dbReference type="EMBL" id="NRSG01000136">
    <property type="protein sequence ID" value="MBK1659968.1"/>
    <property type="molecule type" value="Genomic_DNA"/>
</dbReference>
<keyword evidence="1" id="KW-0472">Membrane</keyword>
<organism evidence="2 3">
    <name type="scientific">Paracraurococcus ruber</name>
    <dbReference type="NCBI Taxonomy" id="77675"/>
    <lineage>
        <taxon>Bacteria</taxon>
        <taxon>Pseudomonadati</taxon>
        <taxon>Pseudomonadota</taxon>
        <taxon>Alphaproteobacteria</taxon>
        <taxon>Acetobacterales</taxon>
        <taxon>Roseomonadaceae</taxon>
        <taxon>Paracraurococcus</taxon>
    </lineage>
</organism>
<keyword evidence="3" id="KW-1185">Reference proteome</keyword>
<protein>
    <submittedName>
        <fullName evidence="2">Uncharacterized protein</fullName>
    </submittedName>
</protein>
<dbReference type="Proteomes" id="UP000697995">
    <property type="component" value="Unassembled WGS sequence"/>
</dbReference>
<feature type="transmembrane region" description="Helical" evidence="1">
    <location>
        <begin position="16"/>
        <end position="38"/>
    </location>
</feature>
<reference evidence="2 3" key="1">
    <citation type="journal article" date="2020" name="Microorganisms">
        <title>Osmotic Adaptation and Compatible Solute Biosynthesis of Phototrophic Bacteria as Revealed from Genome Analyses.</title>
        <authorList>
            <person name="Imhoff J.F."/>
            <person name="Rahn T."/>
            <person name="Kunzel S."/>
            <person name="Keller A."/>
            <person name="Neulinger S.C."/>
        </authorList>
    </citation>
    <scope>NUCLEOTIDE SEQUENCE [LARGE SCALE GENOMIC DNA]</scope>
    <source>
        <strain evidence="2 3">DSM 15382</strain>
    </source>
</reference>
<evidence type="ECO:0000313" key="3">
    <source>
        <dbReference type="Proteomes" id="UP000697995"/>
    </source>
</evidence>
<sequence length="163" mass="15850">MTSVATGSATGLRGRLLLLGLGSALLGLLLAGLAGLLAGRDLRDAALRDAMAGALVRADTAIGDASAAMHATAAALARRPDVAAALAAGDAAPLRAALADAFETLPGGRLAWLDATDAAGRLLARAADPAAMAGEAAAAPLALGDRPARGVVRLPDGGWAMAT</sequence>